<dbReference type="Pfam" id="PF06863">
    <property type="entry name" value="DUF1254"/>
    <property type="match status" value="1"/>
</dbReference>
<dbReference type="Gene3D" id="2.60.120.600">
    <property type="entry name" value="Domain of unknown function DUF1214, C-terminal domain"/>
    <property type="match status" value="1"/>
</dbReference>
<dbReference type="OrthoDB" id="40820at2"/>
<evidence type="ECO:0000259" key="2">
    <source>
        <dbReference type="Pfam" id="PF06863"/>
    </source>
</evidence>
<dbReference type="SUPFAM" id="SSF160935">
    <property type="entry name" value="VPA0735-like"/>
    <property type="match status" value="1"/>
</dbReference>
<evidence type="ECO:0000259" key="1">
    <source>
        <dbReference type="Pfam" id="PF06742"/>
    </source>
</evidence>
<evidence type="ECO:0000313" key="3">
    <source>
        <dbReference type="EMBL" id="SFD48960.1"/>
    </source>
</evidence>
<accession>A0A1I1T0Z3</accession>
<dbReference type="Proteomes" id="UP000199672">
    <property type="component" value="Unassembled WGS sequence"/>
</dbReference>
<protein>
    <submittedName>
        <fullName evidence="3">Uncharacterized conserved protein</fullName>
    </submittedName>
</protein>
<dbReference type="RefSeq" id="WP_091495239.1">
    <property type="nucleotide sequence ID" value="NZ_FOMH01000008.1"/>
</dbReference>
<dbReference type="EMBL" id="FOMH01000008">
    <property type="protein sequence ID" value="SFD48960.1"/>
    <property type="molecule type" value="Genomic_DNA"/>
</dbReference>
<name>A0A1I1T0Z3_9FLAO</name>
<feature type="domain" description="DUF1214" evidence="1">
    <location>
        <begin position="367"/>
        <end position="473"/>
    </location>
</feature>
<dbReference type="InterPro" id="IPR010621">
    <property type="entry name" value="DUF1214"/>
</dbReference>
<dbReference type="PANTHER" id="PTHR36509">
    <property type="entry name" value="BLL3101 PROTEIN"/>
    <property type="match status" value="1"/>
</dbReference>
<evidence type="ECO:0000313" key="4">
    <source>
        <dbReference type="Proteomes" id="UP000199672"/>
    </source>
</evidence>
<proteinExistence type="predicted"/>
<dbReference type="Gene3D" id="2.60.40.1610">
    <property type="entry name" value="Domain of unknown function DUF1254"/>
    <property type="match status" value="1"/>
</dbReference>
<gene>
    <name evidence="3" type="ORF">SAMN05216297_108175</name>
</gene>
<organism evidence="3 4">
    <name type="scientific">Flavobacterium phragmitis</name>
    <dbReference type="NCBI Taxonomy" id="739143"/>
    <lineage>
        <taxon>Bacteria</taxon>
        <taxon>Pseudomonadati</taxon>
        <taxon>Bacteroidota</taxon>
        <taxon>Flavobacteriia</taxon>
        <taxon>Flavobacteriales</taxon>
        <taxon>Flavobacteriaceae</taxon>
        <taxon>Flavobacterium</taxon>
    </lineage>
</organism>
<dbReference type="PROSITE" id="PS51257">
    <property type="entry name" value="PROKAR_LIPOPROTEIN"/>
    <property type="match status" value="1"/>
</dbReference>
<dbReference type="PANTHER" id="PTHR36509:SF2">
    <property type="entry name" value="BLL3101 PROTEIN"/>
    <property type="match status" value="1"/>
</dbReference>
<reference evidence="4" key="1">
    <citation type="submission" date="2016-10" db="EMBL/GenBank/DDBJ databases">
        <authorList>
            <person name="Varghese N."/>
            <person name="Submissions S."/>
        </authorList>
    </citation>
    <scope>NUCLEOTIDE SEQUENCE [LARGE SCALE GENOMIC DNA]</scope>
    <source>
        <strain evidence="4">CGMCC 1.10370</strain>
    </source>
</reference>
<dbReference type="InterPro" id="IPR010679">
    <property type="entry name" value="DUF1254"/>
</dbReference>
<dbReference type="STRING" id="739143.SAMN05216297_108175"/>
<dbReference type="Pfam" id="PF06742">
    <property type="entry name" value="DUF1214"/>
    <property type="match status" value="1"/>
</dbReference>
<keyword evidence="4" id="KW-1185">Reference proteome</keyword>
<feature type="domain" description="DUF1254" evidence="2">
    <location>
        <begin position="100"/>
        <end position="229"/>
    </location>
</feature>
<dbReference type="InterPro" id="IPR037049">
    <property type="entry name" value="DUF1214_C_sf"/>
</dbReference>
<sequence>MKKQLCIYLFFIILTGCKKETSDSAEKNTADSSIDTVKTDSIKLPGSDVILHPEYARGIARMAYIWGYPLANIFNRRNAFRPLKEPGRLNGVLPAAPLGQICMLSDYIAPQQNSVACPNQDVAYGYGYFELDKNPVVIQVPDFGDRFWVYALYNARTEQTGNMGKMYNTKPGFYLLHGPNWKGKVPSGIAGTIKFETELGNAIPRVFLDDTPEDRIALQPIINQIVAYPLSEFDGKMKTKEWNKAPDIPTGNTGGGEIKWVVPEKFFDLLPEILEKVPPVKGEEALYAQFRALLATAAKDPEIKKIIVQEAVDLDNTLIKDYLKWKYNGKPAGNGWNRSFHNAVWGFDYTNRTSSGRSNIFDNRPTETQYFYTDNTSKREKLNGNNNYKVNFKVLPPVKGFWSMTLYNAEHFFFPNDLKRYSLGTKNKGLKKESDGSLTLYVGNKNPGADKESNWIPAPKGDFSLYIRAYWGEKAIIDESWIPPLVEKY</sequence>
<dbReference type="InterPro" id="IPR037050">
    <property type="entry name" value="DUF1254_sf"/>
</dbReference>
<dbReference type="AlphaFoldDB" id="A0A1I1T0Z3"/>